<reference evidence="2" key="1">
    <citation type="journal article" date="2023" name="G3 (Bethesda)">
        <title>A reference genome for the long-term kleptoplast-retaining sea slug Elysia crispata morphotype clarki.</title>
        <authorList>
            <person name="Eastman K.E."/>
            <person name="Pendleton A.L."/>
            <person name="Shaikh M.A."/>
            <person name="Suttiyut T."/>
            <person name="Ogas R."/>
            <person name="Tomko P."/>
            <person name="Gavelis G."/>
            <person name="Widhalm J.R."/>
            <person name="Wisecaver J.H."/>
        </authorList>
    </citation>
    <scope>NUCLEOTIDE SEQUENCE</scope>
    <source>
        <strain evidence="2">ECLA1</strain>
    </source>
</reference>
<dbReference type="AlphaFoldDB" id="A0AAE1E9I2"/>
<keyword evidence="3" id="KW-1185">Reference proteome</keyword>
<gene>
    <name evidence="2" type="ORF">RRG08_050281</name>
</gene>
<dbReference type="Proteomes" id="UP001283361">
    <property type="component" value="Unassembled WGS sequence"/>
</dbReference>
<feature type="compositionally biased region" description="Basic residues" evidence="1">
    <location>
        <begin position="81"/>
        <end position="90"/>
    </location>
</feature>
<name>A0AAE1E9I2_9GAST</name>
<evidence type="ECO:0000256" key="1">
    <source>
        <dbReference type="SAM" id="MobiDB-lite"/>
    </source>
</evidence>
<sequence length="122" mass="13721">MHFSGGKVPTKRGSNGIEPIPIWDFSLPIRFYLNGLRDSAKMISFTTTSLGSEQSPQAVPRSYNYFEIHGQPHAASDVRTHKQAPGRGNRRGCPGLPYKRQSCGNRSFMTRHFRGQMLETSH</sequence>
<evidence type="ECO:0000313" key="3">
    <source>
        <dbReference type="Proteomes" id="UP001283361"/>
    </source>
</evidence>
<organism evidence="2 3">
    <name type="scientific">Elysia crispata</name>
    <name type="common">lettuce slug</name>
    <dbReference type="NCBI Taxonomy" id="231223"/>
    <lineage>
        <taxon>Eukaryota</taxon>
        <taxon>Metazoa</taxon>
        <taxon>Spiralia</taxon>
        <taxon>Lophotrochozoa</taxon>
        <taxon>Mollusca</taxon>
        <taxon>Gastropoda</taxon>
        <taxon>Heterobranchia</taxon>
        <taxon>Euthyneura</taxon>
        <taxon>Panpulmonata</taxon>
        <taxon>Sacoglossa</taxon>
        <taxon>Placobranchoidea</taxon>
        <taxon>Plakobranchidae</taxon>
        <taxon>Elysia</taxon>
    </lineage>
</organism>
<protein>
    <submittedName>
        <fullName evidence="2">Uncharacterized protein</fullName>
    </submittedName>
</protein>
<proteinExistence type="predicted"/>
<evidence type="ECO:0000313" key="2">
    <source>
        <dbReference type="EMBL" id="KAK3798902.1"/>
    </source>
</evidence>
<dbReference type="EMBL" id="JAWDGP010000619">
    <property type="protein sequence ID" value="KAK3798902.1"/>
    <property type="molecule type" value="Genomic_DNA"/>
</dbReference>
<comment type="caution">
    <text evidence="2">The sequence shown here is derived from an EMBL/GenBank/DDBJ whole genome shotgun (WGS) entry which is preliminary data.</text>
</comment>
<accession>A0AAE1E9I2</accession>
<feature type="region of interest" description="Disordered" evidence="1">
    <location>
        <begin position="74"/>
        <end position="98"/>
    </location>
</feature>